<dbReference type="EMBL" id="CP098747">
    <property type="protein sequence ID" value="USG61196.1"/>
    <property type="molecule type" value="Genomic_DNA"/>
</dbReference>
<dbReference type="InterPro" id="IPR014729">
    <property type="entry name" value="Rossmann-like_a/b/a_fold"/>
</dbReference>
<dbReference type="SUPFAM" id="SSF52402">
    <property type="entry name" value="Adenine nucleotide alpha hydrolases-like"/>
    <property type="match status" value="1"/>
</dbReference>
<dbReference type="Gene3D" id="3.40.50.620">
    <property type="entry name" value="HUPs"/>
    <property type="match status" value="1"/>
</dbReference>
<dbReference type="Proteomes" id="UP001056291">
    <property type="component" value="Chromosome"/>
</dbReference>
<dbReference type="Pfam" id="PF00582">
    <property type="entry name" value="Usp"/>
    <property type="match status" value="1"/>
</dbReference>
<protein>
    <submittedName>
        <fullName evidence="3">Universal stress protein</fullName>
    </submittedName>
</protein>
<evidence type="ECO:0000313" key="3">
    <source>
        <dbReference type="EMBL" id="USG61196.1"/>
    </source>
</evidence>
<organism evidence="3 4">
    <name type="scientific">Sneathiella marina</name>
    <dbReference type="NCBI Taxonomy" id="2950108"/>
    <lineage>
        <taxon>Bacteria</taxon>
        <taxon>Pseudomonadati</taxon>
        <taxon>Pseudomonadota</taxon>
        <taxon>Alphaproteobacteria</taxon>
        <taxon>Sneathiellales</taxon>
        <taxon>Sneathiellaceae</taxon>
        <taxon>Sneathiella</taxon>
    </lineage>
</organism>
<sequence length="162" mass="17929">MTDESQTETMRNKFLVVVDDTPECTSAIRFACRRAWHVGGGVMLLYVIEPPEFQHWMGVEQAMREEAREAAEDRLQSLAEEIQKETTIIPEFVIRDGFTKEQVLSLIEEDPDVRILVLAASPDTGGPGPLVKSLVGEMSGTFAIPITVVPGNLTTRQLDAVT</sequence>
<evidence type="ECO:0000259" key="2">
    <source>
        <dbReference type="Pfam" id="PF00582"/>
    </source>
</evidence>
<evidence type="ECO:0000256" key="1">
    <source>
        <dbReference type="SAM" id="Coils"/>
    </source>
</evidence>
<name>A0ABY4W981_9PROT</name>
<feature type="domain" description="UspA" evidence="2">
    <location>
        <begin position="10"/>
        <end position="149"/>
    </location>
</feature>
<reference evidence="3" key="1">
    <citation type="submission" date="2022-06" db="EMBL/GenBank/DDBJ databases">
        <title>Sneathiella actinostolidae sp. nov., isolated from a sea anemonein the Western Pacific Ocean.</title>
        <authorList>
            <person name="Wei M.J."/>
        </authorList>
    </citation>
    <scope>NUCLEOTIDE SEQUENCE</scope>
    <source>
        <strain evidence="3">PHK-P5</strain>
    </source>
</reference>
<proteinExistence type="predicted"/>
<evidence type="ECO:0000313" key="4">
    <source>
        <dbReference type="Proteomes" id="UP001056291"/>
    </source>
</evidence>
<feature type="coiled-coil region" evidence="1">
    <location>
        <begin position="61"/>
        <end position="88"/>
    </location>
</feature>
<dbReference type="CDD" id="cd00293">
    <property type="entry name" value="USP-like"/>
    <property type="match status" value="1"/>
</dbReference>
<keyword evidence="4" id="KW-1185">Reference proteome</keyword>
<dbReference type="InterPro" id="IPR006016">
    <property type="entry name" value="UspA"/>
</dbReference>
<dbReference type="RefSeq" id="WP_251934183.1">
    <property type="nucleotide sequence ID" value="NZ_CP098747.1"/>
</dbReference>
<gene>
    <name evidence="3" type="ORF">NBZ79_18730</name>
</gene>
<keyword evidence="1" id="KW-0175">Coiled coil</keyword>
<accession>A0ABY4W981</accession>